<evidence type="ECO:0000313" key="2">
    <source>
        <dbReference type="EMBL" id="SCU76999.1"/>
    </source>
</evidence>
<protein>
    <submittedName>
        <fullName evidence="2">Uncharacterized protein</fullName>
    </submittedName>
</protein>
<dbReference type="AlphaFoldDB" id="A0A1K0JGA6"/>
<dbReference type="RefSeq" id="WP_340526703.1">
    <property type="nucleotide sequence ID" value="NZ_FMSH01000279.1"/>
</dbReference>
<evidence type="ECO:0000256" key="1">
    <source>
        <dbReference type="SAM" id="SignalP"/>
    </source>
</evidence>
<sequence>MRATRLVATLCLALLSVPACAQRLAVEVENFSTPGPCAEEDNVSFALSAAAVGRFRIQALHPPYVNAIRIDSSAPDFSGCNFGTAPYPTDPRHVFVPRTVSLFDDANIAIVGITFASFWRPHRVPVKVAGGADAGFHLIQVFRKSGRTRTEVLVLYPADGYWRAKPLPAPHLGVNAYGSSFLLGPVEQEGRPVVNIARIEIEPQPLAFTLHFTDGGQATVTITEISDIRTALDVRFLPAYDAKRPFAMLRSMYVADDNADTSEVTWTTGPAGVVSRKPVMAVTSLQATAVRFGRTVRSRHNTSAPDLMFDAFEAPATEGTAPTGKRLD</sequence>
<reference evidence="2" key="1">
    <citation type="submission" date="2016-09" db="EMBL/GenBank/DDBJ databases">
        <authorList>
            <person name="Capua I."/>
            <person name="De Benedictis P."/>
            <person name="Joannis T."/>
            <person name="Lombin L.H."/>
            <person name="Cattoli G."/>
        </authorList>
    </citation>
    <scope>NUCLEOTIDE SEQUENCE</scope>
    <source>
        <strain evidence="2">B9</strain>
    </source>
</reference>
<name>A0A1K0JGA6_CUPNE</name>
<proteinExistence type="predicted"/>
<organism evidence="2">
    <name type="scientific">Cupriavidus necator</name>
    <name type="common">Alcaligenes eutrophus</name>
    <name type="synonym">Ralstonia eutropha</name>
    <dbReference type="NCBI Taxonomy" id="106590"/>
    <lineage>
        <taxon>Bacteria</taxon>
        <taxon>Pseudomonadati</taxon>
        <taxon>Pseudomonadota</taxon>
        <taxon>Betaproteobacteria</taxon>
        <taxon>Burkholderiales</taxon>
        <taxon>Burkholderiaceae</taxon>
        <taxon>Cupriavidus</taxon>
    </lineage>
</organism>
<feature type="signal peptide" evidence="1">
    <location>
        <begin position="1"/>
        <end position="21"/>
    </location>
</feature>
<feature type="chain" id="PRO_5013108904" evidence="1">
    <location>
        <begin position="22"/>
        <end position="328"/>
    </location>
</feature>
<keyword evidence="1" id="KW-0732">Signal</keyword>
<gene>
    <name evidence="2" type="ORF">CNECB9_350058</name>
</gene>
<accession>A0A1K0JGA6</accession>
<dbReference type="EMBL" id="FMSH01000279">
    <property type="protein sequence ID" value="SCU76999.1"/>
    <property type="molecule type" value="Genomic_DNA"/>
</dbReference>